<dbReference type="AlphaFoldDB" id="A0A502KKY4"/>
<protein>
    <submittedName>
        <fullName evidence="2">Nuclear transport factor 2 family protein</fullName>
    </submittedName>
</protein>
<organism evidence="2 3">
    <name type="scientific">Litorilituus lipolyticus</name>
    <dbReference type="NCBI Taxonomy" id="2491017"/>
    <lineage>
        <taxon>Bacteria</taxon>
        <taxon>Pseudomonadati</taxon>
        <taxon>Pseudomonadota</taxon>
        <taxon>Gammaproteobacteria</taxon>
        <taxon>Alteromonadales</taxon>
        <taxon>Colwelliaceae</taxon>
        <taxon>Litorilituus</taxon>
    </lineage>
</organism>
<reference evidence="2 3" key="1">
    <citation type="submission" date="2019-01" db="EMBL/GenBank/DDBJ databases">
        <title>Litorilituus lipolytica sp. nov., isolated from intertidal sand of the Yellow Sea in China.</title>
        <authorList>
            <person name="Liu A."/>
        </authorList>
    </citation>
    <scope>NUCLEOTIDE SEQUENCE [LARGE SCALE GENOMIC DNA]</scope>
    <source>
        <strain evidence="2 3">RZ04</strain>
    </source>
</reference>
<dbReference type="OrthoDB" id="1115105at2"/>
<dbReference type="EMBL" id="SAWY01000041">
    <property type="protein sequence ID" value="TPH12086.1"/>
    <property type="molecule type" value="Genomic_DNA"/>
</dbReference>
<dbReference type="Pfam" id="PF12680">
    <property type="entry name" value="SnoaL_2"/>
    <property type="match status" value="1"/>
</dbReference>
<evidence type="ECO:0000313" key="2">
    <source>
        <dbReference type="EMBL" id="TPH12086.1"/>
    </source>
</evidence>
<comment type="caution">
    <text evidence="2">The sequence shown here is derived from an EMBL/GenBank/DDBJ whole genome shotgun (WGS) entry which is preliminary data.</text>
</comment>
<dbReference type="InterPro" id="IPR032710">
    <property type="entry name" value="NTF2-like_dom_sf"/>
</dbReference>
<evidence type="ECO:0000313" key="3">
    <source>
        <dbReference type="Proteomes" id="UP000315303"/>
    </source>
</evidence>
<evidence type="ECO:0000259" key="1">
    <source>
        <dbReference type="Pfam" id="PF12680"/>
    </source>
</evidence>
<accession>A0A502KKY4</accession>
<sequence>MSVQIHNLNNHHQDQAIWLDNFINIYSQLSVDNLHLLDRLYHQDIIFIDPMHSLQGLAQLNSYFSNLYSNLASCDFTIVQVIHEGNQAAIYWQMKFCHPRLNKGQEVEVSGSSHIQGDNDKVTYHRDYVDVGAMLYEHIPFIGKLIAFIKRRATKNV</sequence>
<name>A0A502KKY4_9GAMM</name>
<gene>
    <name evidence="2" type="ORF">EPA86_17160</name>
</gene>
<dbReference type="SUPFAM" id="SSF54427">
    <property type="entry name" value="NTF2-like"/>
    <property type="match status" value="1"/>
</dbReference>
<dbReference type="InterPro" id="IPR037401">
    <property type="entry name" value="SnoaL-like"/>
</dbReference>
<proteinExistence type="predicted"/>
<dbReference type="Gene3D" id="3.10.450.50">
    <property type="match status" value="1"/>
</dbReference>
<feature type="domain" description="SnoaL-like" evidence="1">
    <location>
        <begin position="30"/>
        <end position="125"/>
    </location>
</feature>
<dbReference type="RefSeq" id="WP_140605617.1">
    <property type="nucleotide sequence ID" value="NZ_SAWY01000041.1"/>
</dbReference>
<dbReference type="Proteomes" id="UP000315303">
    <property type="component" value="Unassembled WGS sequence"/>
</dbReference>
<keyword evidence="3" id="KW-1185">Reference proteome</keyword>